<protein>
    <submittedName>
        <fullName evidence="8">Sigma54 specific transcriptional regulator with PAS/PAC sensor, Fis family</fullName>
    </submittedName>
</protein>
<dbReference type="SUPFAM" id="SSF55785">
    <property type="entry name" value="PYP-like sensor domain (PAS domain)"/>
    <property type="match status" value="2"/>
</dbReference>
<dbReference type="PROSITE" id="PS50112">
    <property type="entry name" value="PAS"/>
    <property type="match status" value="1"/>
</dbReference>
<dbReference type="EMBL" id="CP002691">
    <property type="protein sequence ID" value="AEE53006.1"/>
    <property type="molecule type" value="Genomic_DNA"/>
</dbReference>
<dbReference type="GO" id="GO:0006355">
    <property type="term" value="P:regulation of DNA-templated transcription"/>
    <property type="evidence" value="ECO:0007669"/>
    <property type="project" value="InterPro"/>
</dbReference>
<dbReference type="PROSITE" id="PS50045">
    <property type="entry name" value="SIGMA54_INTERACT_4"/>
    <property type="match status" value="1"/>
</dbReference>
<reference key="2">
    <citation type="submission" date="2011-04" db="EMBL/GenBank/DDBJ databases">
        <title>Complete sequence of chromosome of Haliscomenobacter hydrossis DSM 1100.</title>
        <authorList>
            <consortium name="US DOE Joint Genome Institute (JGI-PGF)"/>
            <person name="Lucas S."/>
            <person name="Han J."/>
            <person name="Lapidus A."/>
            <person name="Bruce D."/>
            <person name="Goodwin L."/>
            <person name="Pitluck S."/>
            <person name="Peters L."/>
            <person name="Kyrpides N."/>
            <person name="Mavromatis K."/>
            <person name="Ivanova N."/>
            <person name="Ovchinnikova G."/>
            <person name="Pagani I."/>
            <person name="Daligault H."/>
            <person name="Detter J.C."/>
            <person name="Han C."/>
            <person name="Land M."/>
            <person name="Hauser L."/>
            <person name="Markowitz V."/>
            <person name="Cheng J.-F."/>
            <person name="Hugenholtz P."/>
            <person name="Woyke T."/>
            <person name="Wu D."/>
            <person name="Verbarg S."/>
            <person name="Frueling A."/>
            <person name="Brambilla E."/>
            <person name="Klenk H.-P."/>
            <person name="Eisen J.A."/>
        </authorList>
    </citation>
    <scope>NUCLEOTIDE SEQUENCE</scope>
    <source>
        <strain>DSM 1100</strain>
    </source>
</reference>
<dbReference type="PROSITE" id="PS00688">
    <property type="entry name" value="SIGMA54_INTERACT_3"/>
    <property type="match status" value="1"/>
</dbReference>
<name>F4L4Q8_HALH1</name>
<evidence type="ECO:0000259" key="6">
    <source>
        <dbReference type="PROSITE" id="PS50045"/>
    </source>
</evidence>
<dbReference type="PANTHER" id="PTHR32071">
    <property type="entry name" value="TRANSCRIPTIONAL REGULATORY PROTEIN"/>
    <property type="match status" value="1"/>
</dbReference>
<dbReference type="GO" id="GO:0005524">
    <property type="term" value="F:ATP binding"/>
    <property type="evidence" value="ECO:0007669"/>
    <property type="project" value="UniProtKB-KW"/>
</dbReference>
<dbReference type="NCBIfam" id="TIGR00229">
    <property type="entry name" value="sensory_box"/>
    <property type="match status" value="2"/>
</dbReference>
<dbReference type="Pfam" id="PF25601">
    <property type="entry name" value="AAA_lid_14"/>
    <property type="match status" value="1"/>
</dbReference>
<dbReference type="STRING" id="760192.Halhy_5180"/>
<dbReference type="Pfam" id="PF00158">
    <property type="entry name" value="Sigma54_activat"/>
    <property type="match status" value="1"/>
</dbReference>
<keyword evidence="1" id="KW-0547">Nucleotide-binding</keyword>
<dbReference type="InterPro" id="IPR025662">
    <property type="entry name" value="Sigma_54_int_dom_ATP-bd_1"/>
</dbReference>
<sequence length="705" mass="80594">MLDIYLGASELLQSAAVWLASDGRILGVNALFASELGYPQEDLKGKSIFQINPHLNLMEWKKIWKALENSGQTDIESDHITANGKLYPIRMKAVMVDIGLEKVCIGIVKNLMELTRYKDMLELVTGMAKIGSYELDLVSDELVTTEEFYRVLGLEKVTHPMTRDDFRLLIKQHLVPEELINLDNKTDLAIRDGISTETTFTITTKNKEVKHLKLYVYPLSKEGITYKIYGAVQDITQQRATVQPLELVKFLIDNATEMIYWVKRDGKVRYSNYAFVERMGYTMEEITELHIHDLVPDVVEIGWENLFDLLREKKHLVIERNKRCKDGSFFPAQVVANHVEYNGESFICKYVRDLSDIRKTEAELRQAVQEISELKRQLELENSYLQSEIEIEYNFNNIITASESYKTVLQQVQQVAHTDATVLITGETGTGKELLARAIHSNSARSKKQMIKVNCAALPESLIESELFGHEKGAFTGAIQKKPGRFELAHQSTIFLDEIGEMSLDVQAKLLRVLQEGEFERVGGSETLQCDVRVIAATNRNLEQMIAEGKFRRDLYYRISVFPIHNIPLRERKEDIALLIRHFVKKFSIKTGKNIDKIPRRVFDILEEYCFPGNIRELENIIERSVILSHQQTLSFDIIPFKKGEKSIVEENGSFKSLEEIQREHILNALKKTQGRVSGPSGAARLLGLNDKTLFSKMAKLGINE</sequence>
<dbReference type="InterPro" id="IPR002078">
    <property type="entry name" value="Sigma_54_int"/>
</dbReference>
<dbReference type="CDD" id="cd00009">
    <property type="entry name" value="AAA"/>
    <property type="match status" value="1"/>
</dbReference>
<dbReference type="SUPFAM" id="SSF52540">
    <property type="entry name" value="P-loop containing nucleoside triphosphate hydrolases"/>
    <property type="match status" value="1"/>
</dbReference>
<feature type="domain" description="Sigma-54 factor interaction" evidence="6">
    <location>
        <begin position="398"/>
        <end position="627"/>
    </location>
</feature>
<dbReference type="SUPFAM" id="SSF46689">
    <property type="entry name" value="Homeodomain-like"/>
    <property type="match status" value="1"/>
</dbReference>
<dbReference type="Proteomes" id="UP000008461">
    <property type="component" value="Chromosome"/>
</dbReference>
<dbReference type="CDD" id="cd00130">
    <property type="entry name" value="PAS"/>
    <property type="match status" value="1"/>
</dbReference>
<keyword evidence="3" id="KW-0805">Transcription regulation</keyword>
<dbReference type="AlphaFoldDB" id="F4L4Q8"/>
<proteinExistence type="predicted"/>
<keyword evidence="2" id="KW-0067">ATP-binding</keyword>
<dbReference type="PANTHER" id="PTHR32071:SF57">
    <property type="entry name" value="C4-DICARBOXYLATE TRANSPORT TRANSCRIPTIONAL REGULATORY PROTEIN DCTD"/>
    <property type="match status" value="1"/>
</dbReference>
<keyword evidence="9" id="KW-1185">Reference proteome</keyword>
<dbReference type="PRINTS" id="PR01590">
    <property type="entry name" value="HTHFIS"/>
</dbReference>
<organism evidence="8 9">
    <name type="scientific">Haliscomenobacter hydrossis (strain ATCC 27775 / DSM 1100 / LMG 10767 / O)</name>
    <dbReference type="NCBI Taxonomy" id="760192"/>
    <lineage>
        <taxon>Bacteria</taxon>
        <taxon>Pseudomonadati</taxon>
        <taxon>Bacteroidota</taxon>
        <taxon>Saprospiria</taxon>
        <taxon>Saprospirales</taxon>
        <taxon>Haliscomenobacteraceae</taxon>
        <taxon>Haliscomenobacter</taxon>
    </lineage>
</organism>
<dbReference type="KEGG" id="hhy:Halhy_5180"/>
<dbReference type="eggNOG" id="COG3829">
    <property type="taxonomic scope" value="Bacteria"/>
</dbReference>
<dbReference type="GO" id="GO:0043565">
    <property type="term" value="F:sequence-specific DNA binding"/>
    <property type="evidence" value="ECO:0007669"/>
    <property type="project" value="InterPro"/>
</dbReference>
<dbReference type="InterPro" id="IPR009057">
    <property type="entry name" value="Homeodomain-like_sf"/>
</dbReference>
<evidence type="ECO:0000256" key="5">
    <source>
        <dbReference type="SAM" id="Coils"/>
    </source>
</evidence>
<evidence type="ECO:0000256" key="2">
    <source>
        <dbReference type="ARBA" id="ARBA00022840"/>
    </source>
</evidence>
<dbReference type="InterPro" id="IPR025944">
    <property type="entry name" value="Sigma_54_int_dom_CS"/>
</dbReference>
<dbReference type="InterPro" id="IPR003593">
    <property type="entry name" value="AAA+_ATPase"/>
</dbReference>
<dbReference type="SMART" id="SM00091">
    <property type="entry name" value="PAS"/>
    <property type="match status" value="2"/>
</dbReference>
<dbReference type="Gene3D" id="1.10.8.60">
    <property type="match status" value="1"/>
</dbReference>
<evidence type="ECO:0000259" key="7">
    <source>
        <dbReference type="PROSITE" id="PS50112"/>
    </source>
</evidence>
<keyword evidence="4" id="KW-0804">Transcription</keyword>
<evidence type="ECO:0000313" key="8">
    <source>
        <dbReference type="EMBL" id="AEE53006.1"/>
    </source>
</evidence>
<dbReference type="Gene3D" id="3.30.450.20">
    <property type="entry name" value="PAS domain"/>
    <property type="match status" value="3"/>
</dbReference>
<keyword evidence="5" id="KW-0175">Coiled coil</keyword>
<evidence type="ECO:0000313" key="9">
    <source>
        <dbReference type="Proteomes" id="UP000008461"/>
    </source>
</evidence>
<dbReference type="Pfam" id="PF02954">
    <property type="entry name" value="HTH_8"/>
    <property type="match status" value="1"/>
</dbReference>
<reference evidence="8 9" key="1">
    <citation type="journal article" date="2011" name="Stand. Genomic Sci.">
        <title>Complete genome sequence of Haliscomenobacter hydrossis type strain (O).</title>
        <authorList>
            <consortium name="US DOE Joint Genome Institute (JGI-PGF)"/>
            <person name="Daligault H."/>
            <person name="Lapidus A."/>
            <person name="Zeytun A."/>
            <person name="Nolan M."/>
            <person name="Lucas S."/>
            <person name="Del Rio T.G."/>
            <person name="Tice H."/>
            <person name="Cheng J.F."/>
            <person name="Tapia R."/>
            <person name="Han C."/>
            <person name="Goodwin L."/>
            <person name="Pitluck S."/>
            <person name="Liolios K."/>
            <person name="Pagani I."/>
            <person name="Ivanova N."/>
            <person name="Huntemann M."/>
            <person name="Mavromatis K."/>
            <person name="Mikhailova N."/>
            <person name="Pati A."/>
            <person name="Chen A."/>
            <person name="Palaniappan K."/>
            <person name="Land M."/>
            <person name="Hauser L."/>
            <person name="Brambilla E.M."/>
            <person name="Rohde M."/>
            <person name="Verbarg S."/>
            <person name="Goker M."/>
            <person name="Bristow J."/>
            <person name="Eisen J.A."/>
            <person name="Markowitz V."/>
            <person name="Hugenholtz P."/>
            <person name="Kyrpides N.C."/>
            <person name="Klenk H.P."/>
            <person name="Woyke T."/>
        </authorList>
    </citation>
    <scope>NUCLEOTIDE SEQUENCE [LARGE SCALE GENOMIC DNA]</scope>
    <source>
        <strain evidence="9">ATCC 27775 / DSM 1100 / LMG 10767 / O</strain>
    </source>
</reference>
<feature type="coiled-coil region" evidence="5">
    <location>
        <begin position="357"/>
        <end position="388"/>
    </location>
</feature>
<dbReference type="Gene3D" id="1.10.10.60">
    <property type="entry name" value="Homeodomain-like"/>
    <property type="match status" value="1"/>
</dbReference>
<dbReference type="PROSITE" id="PS00675">
    <property type="entry name" value="SIGMA54_INTERACT_1"/>
    <property type="match status" value="1"/>
</dbReference>
<dbReference type="Gene3D" id="3.40.50.300">
    <property type="entry name" value="P-loop containing nucleotide triphosphate hydrolases"/>
    <property type="match status" value="1"/>
</dbReference>
<dbReference type="Pfam" id="PF13426">
    <property type="entry name" value="PAS_9"/>
    <property type="match status" value="2"/>
</dbReference>
<evidence type="ECO:0000256" key="1">
    <source>
        <dbReference type="ARBA" id="ARBA00022741"/>
    </source>
</evidence>
<evidence type="ECO:0000256" key="4">
    <source>
        <dbReference type="ARBA" id="ARBA00023163"/>
    </source>
</evidence>
<gene>
    <name evidence="8" type="ordered locus">Halhy_5180</name>
</gene>
<accession>F4L4Q8</accession>
<dbReference type="HOGENOM" id="CLU_000445_8_1_10"/>
<feature type="domain" description="PAS" evidence="7">
    <location>
        <begin position="244"/>
        <end position="286"/>
    </location>
</feature>
<dbReference type="InterPro" id="IPR000014">
    <property type="entry name" value="PAS"/>
</dbReference>
<dbReference type="SMART" id="SM00382">
    <property type="entry name" value="AAA"/>
    <property type="match status" value="1"/>
</dbReference>
<dbReference type="InterPro" id="IPR027417">
    <property type="entry name" value="P-loop_NTPase"/>
</dbReference>
<dbReference type="FunFam" id="3.40.50.300:FF:000006">
    <property type="entry name" value="DNA-binding transcriptional regulator NtrC"/>
    <property type="match status" value="1"/>
</dbReference>
<dbReference type="InterPro" id="IPR035965">
    <property type="entry name" value="PAS-like_dom_sf"/>
</dbReference>
<evidence type="ECO:0000256" key="3">
    <source>
        <dbReference type="ARBA" id="ARBA00023015"/>
    </source>
</evidence>
<dbReference type="InterPro" id="IPR058031">
    <property type="entry name" value="AAA_lid_NorR"/>
</dbReference>
<dbReference type="InterPro" id="IPR002197">
    <property type="entry name" value="HTH_Fis"/>
</dbReference>